<dbReference type="InterPro" id="IPR035684">
    <property type="entry name" value="ArgRS_core"/>
</dbReference>
<dbReference type="SUPFAM" id="SSF47323">
    <property type="entry name" value="Anticodon-binding domain of a subclass of class I aminoacyl-tRNA synthetases"/>
    <property type="match status" value="1"/>
</dbReference>
<dbReference type="FunFam" id="3.40.50.620:FF:000058">
    <property type="entry name" value="Mitochondrial arginyl-tRNA synthetase"/>
    <property type="match status" value="1"/>
</dbReference>
<evidence type="ECO:0000313" key="15">
    <source>
        <dbReference type="Proteomes" id="UP000639338"/>
    </source>
</evidence>
<dbReference type="InterPro" id="IPR009080">
    <property type="entry name" value="tRNAsynth_Ia_anticodon-bd"/>
</dbReference>
<keyword evidence="5 12" id="KW-0067">ATP-binding</keyword>
<evidence type="ECO:0000256" key="4">
    <source>
        <dbReference type="ARBA" id="ARBA00022741"/>
    </source>
</evidence>
<evidence type="ECO:0000256" key="10">
    <source>
        <dbReference type="ARBA" id="ARBA00049339"/>
    </source>
</evidence>
<dbReference type="PANTHER" id="PTHR11956:SF11">
    <property type="entry name" value="ARGININE--TRNA LIGASE, MITOCHONDRIAL-RELATED"/>
    <property type="match status" value="1"/>
</dbReference>
<keyword evidence="3 12" id="KW-0436">Ligase</keyword>
<dbReference type="InterPro" id="IPR001412">
    <property type="entry name" value="aa-tRNA-synth_I_CS"/>
</dbReference>
<reference evidence="14 15" key="1">
    <citation type="submission" date="2020-08" db="EMBL/GenBank/DDBJ databases">
        <title>Aphidius gifuensis genome sequencing and assembly.</title>
        <authorList>
            <person name="Du Z."/>
        </authorList>
    </citation>
    <scope>NUCLEOTIDE SEQUENCE [LARGE SCALE GENOMIC DNA]</scope>
    <source>
        <strain evidence="14">YNYX2018</strain>
        <tissue evidence="14">Adults</tissue>
    </source>
</reference>
<dbReference type="InterPro" id="IPR001278">
    <property type="entry name" value="Arg-tRNA-ligase"/>
</dbReference>
<evidence type="ECO:0000256" key="7">
    <source>
        <dbReference type="ARBA" id="ARBA00023146"/>
    </source>
</evidence>
<dbReference type="EC" id="6.1.1.19" evidence="2"/>
<evidence type="ECO:0000256" key="6">
    <source>
        <dbReference type="ARBA" id="ARBA00022917"/>
    </source>
</evidence>
<organism evidence="14 15">
    <name type="scientific">Aphidius gifuensis</name>
    <name type="common">Parasitoid wasp</name>
    <dbReference type="NCBI Taxonomy" id="684658"/>
    <lineage>
        <taxon>Eukaryota</taxon>
        <taxon>Metazoa</taxon>
        <taxon>Ecdysozoa</taxon>
        <taxon>Arthropoda</taxon>
        <taxon>Hexapoda</taxon>
        <taxon>Insecta</taxon>
        <taxon>Pterygota</taxon>
        <taxon>Neoptera</taxon>
        <taxon>Endopterygota</taxon>
        <taxon>Hymenoptera</taxon>
        <taxon>Apocrita</taxon>
        <taxon>Ichneumonoidea</taxon>
        <taxon>Braconidae</taxon>
        <taxon>Aphidiinae</taxon>
        <taxon>Aphidius</taxon>
    </lineage>
</organism>
<dbReference type="OrthoDB" id="68056at2759"/>
<comment type="catalytic activity">
    <reaction evidence="10">
        <text>tRNA(Arg) + L-arginine + ATP = L-arginyl-tRNA(Arg) + AMP + diphosphate</text>
        <dbReference type="Rhea" id="RHEA:20301"/>
        <dbReference type="Rhea" id="RHEA-COMP:9658"/>
        <dbReference type="Rhea" id="RHEA-COMP:9673"/>
        <dbReference type="ChEBI" id="CHEBI:30616"/>
        <dbReference type="ChEBI" id="CHEBI:32682"/>
        <dbReference type="ChEBI" id="CHEBI:33019"/>
        <dbReference type="ChEBI" id="CHEBI:78442"/>
        <dbReference type="ChEBI" id="CHEBI:78513"/>
        <dbReference type="ChEBI" id="CHEBI:456215"/>
        <dbReference type="EC" id="6.1.1.19"/>
    </reaction>
</comment>
<evidence type="ECO:0000256" key="3">
    <source>
        <dbReference type="ARBA" id="ARBA00022598"/>
    </source>
</evidence>
<dbReference type="AlphaFoldDB" id="A0A834XMF3"/>
<dbReference type="GO" id="GO:0005524">
    <property type="term" value="F:ATP binding"/>
    <property type="evidence" value="ECO:0007669"/>
    <property type="project" value="UniProtKB-KW"/>
</dbReference>
<dbReference type="GO" id="GO:0005739">
    <property type="term" value="C:mitochondrion"/>
    <property type="evidence" value="ECO:0007669"/>
    <property type="project" value="TreeGrafter"/>
</dbReference>
<evidence type="ECO:0000256" key="1">
    <source>
        <dbReference type="ARBA" id="ARBA00005594"/>
    </source>
</evidence>
<dbReference type="InterPro" id="IPR014729">
    <property type="entry name" value="Rossmann-like_a/b/a_fold"/>
</dbReference>
<keyword evidence="7 12" id="KW-0030">Aminoacyl-tRNA synthetase</keyword>
<dbReference type="GO" id="GO:0032543">
    <property type="term" value="P:mitochondrial translation"/>
    <property type="evidence" value="ECO:0007669"/>
    <property type="project" value="TreeGrafter"/>
</dbReference>
<comment type="caution">
    <text evidence="14">The sequence shown here is derived from an EMBL/GenBank/DDBJ whole genome shotgun (WGS) entry which is preliminary data.</text>
</comment>
<name>A0A834XMF3_APHGI</name>
<keyword evidence="15" id="KW-1185">Reference proteome</keyword>
<feature type="domain" description="DALR anticodon binding" evidence="13">
    <location>
        <begin position="452"/>
        <end position="567"/>
    </location>
</feature>
<gene>
    <name evidence="14" type="ORF">HCN44_008236</name>
</gene>
<protein>
    <recommendedName>
        <fullName evidence="9">Probable arginine--tRNA ligase, mitochondrial</fullName>
        <ecNumber evidence="2">6.1.1.19</ecNumber>
    </recommendedName>
    <alternativeName>
        <fullName evidence="8">Arginyl-tRNA synthetase</fullName>
    </alternativeName>
</protein>
<evidence type="ECO:0000313" key="14">
    <source>
        <dbReference type="EMBL" id="KAF7989562.1"/>
    </source>
</evidence>
<keyword evidence="6 12" id="KW-0648">Protein biosynthesis</keyword>
<dbReference type="PRINTS" id="PR01038">
    <property type="entry name" value="TRNASYNTHARG"/>
</dbReference>
<evidence type="ECO:0000256" key="9">
    <source>
        <dbReference type="ARBA" id="ARBA00039495"/>
    </source>
</evidence>
<accession>A0A834XMF3</accession>
<dbReference type="Pfam" id="PF00750">
    <property type="entry name" value="tRNA-synt_1d"/>
    <property type="match status" value="1"/>
</dbReference>
<sequence length="567" mass="64615">MSSKIRCLLQNKIFKNVGISELAVTSNLSLKFDKTNGTFTYDLPVKSKNYDIRKEADVIVNNKYNDINILNNAIIYERKNHKLLSFNVNRDNFVKEILEGNSSVVSPPIIGDNKNIIIEFSSPNIAKPFHVGHLRSTMIGNCIANINMYLKNNVTRINYLGDWGTQLGFILLGMKLTNTTQDDIKIDPIKKLYSAYVMANKLAETDSSVLENAKNIFHNLENGDVDGLKNWELIKKYTIDEFEKTYQRIGIKFDEYNWESSYNFSKVQDIIAIMEKLNILKTDNEGRKVISINDKKNSTIIKSDGSTLYITRDIAAAIDRHNKYNFDEMYYVVGNEQFEHFNNLSMILEKMKLNISHKIHHVKFGKIKGMSSRKGTAIFLSDILDEAKAEMKDQQNKTSTTKILANLDDDNSSDILGISAVIVHDLKQRRTKDYEFNWNVALDSQGESGVRLQYAHCRLTNLEKNCGANLPSQCDPTLLQEPIVNELVALIGQFDEAVISAHQQLEPCHLVKYLFHLSHSINRTMTELRVKDEPSDVASQRLLLYHSAKNVLNTGMKLIGLTPLEKM</sequence>
<dbReference type="Gene3D" id="1.10.730.10">
    <property type="entry name" value="Isoleucyl-tRNA Synthetase, Domain 1"/>
    <property type="match status" value="1"/>
</dbReference>
<dbReference type="EMBL" id="JACMRX010000005">
    <property type="protein sequence ID" value="KAF7989562.1"/>
    <property type="molecule type" value="Genomic_DNA"/>
</dbReference>
<dbReference type="PANTHER" id="PTHR11956">
    <property type="entry name" value="ARGINYL-TRNA SYNTHETASE"/>
    <property type="match status" value="1"/>
</dbReference>
<dbReference type="FunFam" id="1.10.730.10:FF:000006">
    <property type="entry name" value="Arginyl-tRNA synthetase 2, mitochondrial"/>
    <property type="match status" value="1"/>
</dbReference>
<dbReference type="SMART" id="SM00836">
    <property type="entry name" value="DALR_1"/>
    <property type="match status" value="1"/>
</dbReference>
<keyword evidence="4 12" id="KW-0547">Nucleotide-binding</keyword>
<dbReference type="GO" id="GO:0006420">
    <property type="term" value="P:arginyl-tRNA aminoacylation"/>
    <property type="evidence" value="ECO:0007669"/>
    <property type="project" value="InterPro"/>
</dbReference>
<dbReference type="Gene3D" id="3.40.50.620">
    <property type="entry name" value="HUPs"/>
    <property type="match status" value="1"/>
</dbReference>
<proteinExistence type="inferred from homology"/>
<evidence type="ECO:0000256" key="11">
    <source>
        <dbReference type="ARBA" id="ARBA00049595"/>
    </source>
</evidence>
<evidence type="ECO:0000256" key="12">
    <source>
        <dbReference type="RuleBase" id="RU363038"/>
    </source>
</evidence>
<dbReference type="SUPFAM" id="SSF52374">
    <property type="entry name" value="Nucleotidylyl transferase"/>
    <property type="match status" value="1"/>
</dbReference>
<dbReference type="NCBIfam" id="TIGR00456">
    <property type="entry name" value="argS"/>
    <property type="match status" value="1"/>
</dbReference>
<evidence type="ECO:0000256" key="8">
    <source>
        <dbReference type="ARBA" id="ARBA00033033"/>
    </source>
</evidence>
<comment type="similarity">
    <text evidence="1 12">Belongs to the class-I aminoacyl-tRNA synthetase family.</text>
</comment>
<comment type="function">
    <text evidence="11">Catalyzes the attachment of arginine to tRNA(Arg) in a two-step reaction: arginine is first activated by ATP to form Arg-AMP and then transferred to the acceptor end of tRNA(Arg).</text>
</comment>
<dbReference type="InterPro" id="IPR008909">
    <property type="entry name" value="DALR_anticod-bd"/>
</dbReference>
<dbReference type="GO" id="GO:0004814">
    <property type="term" value="F:arginine-tRNA ligase activity"/>
    <property type="evidence" value="ECO:0007669"/>
    <property type="project" value="UniProtKB-EC"/>
</dbReference>
<evidence type="ECO:0000256" key="5">
    <source>
        <dbReference type="ARBA" id="ARBA00022840"/>
    </source>
</evidence>
<evidence type="ECO:0000256" key="2">
    <source>
        <dbReference type="ARBA" id="ARBA00012837"/>
    </source>
</evidence>
<dbReference type="Pfam" id="PF05746">
    <property type="entry name" value="DALR_1"/>
    <property type="match status" value="1"/>
</dbReference>
<dbReference type="PROSITE" id="PS00178">
    <property type="entry name" value="AA_TRNA_LIGASE_I"/>
    <property type="match status" value="1"/>
</dbReference>
<evidence type="ECO:0000259" key="13">
    <source>
        <dbReference type="SMART" id="SM00836"/>
    </source>
</evidence>
<dbReference type="Proteomes" id="UP000639338">
    <property type="component" value="Unassembled WGS sequence"/>
</dbReference>